<dbReference type="Proteomes" id="UP000499080">
    <property type="component" value="Unassembled WGS sequence"/>
</dbReference>
<name>A0A4Y2DFC7_ARAVE</name>
<comment type="caution">
    <text evidence="1">The sequence shown here is derived from an EMBL/GenBank/DDBJ whole genome shotgun (WGS) entry which is preliminary data.</text>
</comment>
<sequence length="107" mass="11879">MLQSALLAASMPLLLFPLDRLPPILSLPHTVDLRFLERAPFPPRFYFSRLTPTHITHTNSSPHTGDLSPARRIVLHFLSPNGMNGNPTTLELQLLPQSTPIIVGISH</sequence>
<dbReference type="EMBL" id="BGPR01000340">
    <property type="protein sequence ID" value="GBM14255.1"/>
    <property type="molecule type" value="Genomic_DNA"/>
</dbReference>
<gene>
    <name evidence="1" type="ORF">AVEN_167336_1</name>
</gene>
<dbReference type="AlphaFoldDB" id="A0A4Y2DFC7"/>
<accession>A0A4Y2DFC7</accession>
<evidence type="ECO:0000313" key="2">
    <source>
        <dbReference type="Proteomes" id="UP000499080"/>
    </source>
</evidence>
<proteinExistence type="predicted"/>
<reference evidence="1 2" key="1">
    <citation type="journal article" date="2019" name="Sci. Rep.">
        <title>Orb-weaving spider Araneus ventricosus genome elucidates the spidroin gene catalogue.</title>
        <authorList>
            <person name="Kono N."/>
            <person name="Nakamura H."/>
            <person name="Ohtoshi R."/>
            <person name="Moran D.A.P."/>
            <person name="Shinohara A."/>
            <person name="Yoshida Y."/>
            <person name="Fujiwara M."/>
            <person name="Mori M."/>
            <person name="Tomita M."/>
            <person name="Arakawa K."/>
        </authorList>
    </citation>
    <scope>NUCLEOTIDE SEQUENCE [LARGE SCALE GENOMIC DNA]</scope>
</reference>
<organism evidence="1 2">
    <name type="scientific">Araneus ventricosus</name>
    <name type="common">Orbweaver spider</name>
    <name type="synonym">Epeira ventricosa</name>
    <dbReference type="NCBI Taxonomy" id="182803"/>
    <lineage>
        <taxon>Eukaryota</taxon>
        <taxon>Metazoa</taxon>
        <taxon>Ecdysozoa</taxon>
        <taxon>Arthropoda</taxon>
        <taxon>Chelicerata</taxon>
        <taxon>Arachnida</taxon>
        <taxon>Araneae</taxon>
        <taxon>Araneomorphae</taxon>
        <taxon>Entelegynae</taxon>
        <taxon>Araneoidea</taxon>
        <taxon>Araneidae</taxon>
        <taxon>Araneus</taxon>
    </lineage>
</organism>
<keyword evidence="2" id="KW-1185">Reference proteome</keyword>
<evidence type="ECO:0000313" key="1">
    <source>
        <dbReference type="EMBL" id="GBM14255.1"/>
    </source>
</evidence>
<protein>
    <submittedName>
        <fullName evidence="1">Uncharacterized protein</fullName>
    </submittedName>
</protein>